<dbReference type="AlphaFoldDB" id="A0A160PGD7"/>
<dbReference type="EMBL" id="AP014809">
    <property type="protein sequence ID" value="BAU91816.1"/>
    <property type="molecule type" value="Genomic_DNA"/>
</dbReference>
<proteinExistence type="predicted"/>
<gene>
    <name evidence="1" type="primary">betA</name>
    <name evidence="1" type="ORF">MPPM_3211</name>
</gene>
<name>A0A160PGD7_9HYPH</name>
<organism evidence="1 2">
    <name type="scientific">Methylorubrum populi</name>
    <dbReference type="NCBI Taxonomy" id="223967"/>
    <lineage>
        <taxon>Bacteria</taxon>
        <taxon>Pseudomonadati</taxon>
        <taxon>Pseudomonadota</taxon>
        <taxon>Alphaproteobacteria</taxon>
        <taxon>Hyphomicrobiales</taxon>
        <taxon>Methylobacteriaceae</taxon>
        <taxon>Methylorubrum</taxon>
    </lineage>
</organism>
<evidence type="ECO:0000313" key="1">
    <source>
        <dbReference type="EMBL" id="BAU91816.1"/>
    </source>
</evidence>
<sequence length="59" mass="6388">MGANDAVTPLDNELVADFDRLDPLRGHGTAAAQNLENFVRLEHKAGGSDREREAKTIAI</sequence>
<accession>A0A160PGD7</accession>
<evidence type="ECO:0000313" key="2">
    <source>
        <dbReference type="Proteomes" id="UP000218288"/>
    </source>
</evidence>
<protein>
    <submittedName>
        <fullName evidence="1">Oxygen-dependent choline dehydrogenase</fullName>
    </submittedName>
</protein>
<reference evidence="1 2" key="1">
    <citation type="journal article" date="2016" name="Genome Announc.">
        <title>Complete Genome Sequence of Methylobacterium populi P-1M, Isolated from Pink-Pigmented Household Biofilm.</title>
        <authorList>
            <person name="Morohoshi T."/>
            <person name="Ikeda T."/>
        </authorList>
    </citation>
    <scope>NUCLEOTIDE SEQUENCE [LARGE SCALE GENOMIC DNA]</scope>
    <source>
        <strain evidence="1 2">P-1M</strain>
    </source>
</reference>
<dbReference type="Proteomes" id="UP000218288">
    <property type="component" value="Chromosome"/>
</dbReference>